<evidence type="ECO:0000313" key="1">
    <source>
        <dbReference type="EMBL" id="KNE00184.1"/>
    </source>
</evidence>
<comment type="caution">
    <text evidence="1">The sequence shown here is derived from an EMBL/GenBank/DDBJ whole genome shotgun (WGS) entry which is preliminary data.</text>
</comment>
<dbReference type="EMBL" id="LGST01000019">
    <property type="protein sequence ID" value="KNE00184.1"/>
    <property type="molecule type" value="Genomic_DNA"/>
</dbReference>
<protein>
    <submittedName>
        <fullName evidence="1">Uncharacterized protein</fullName>
    </submittedName>
</protein>
<gene>
    <name evidence="1" type="ORF">QG37_02720</name>
</gene>
<proteinExistence type="predicted"/>
<accession>A0A0L0P1P3</accession>
<evidence type="ECO:0000313" key="2">
    <source>
        <dbReference type="Proteomes" id="UP000037122"/>
    </source>
</evidence>
<organism evidence="1 2">
    <name type="scientific">Candidozyma auris</name>
    <name type="common">Yeast</name>
    <name type="synonym">Candida auris</name>
    <dbReference type="NCBI Taxonomy" id="498019"/>
    <lineage>
        <taxon>Eukaryota</taxon>
        <taxon>Fungi</taxon>
        <taxon>Dikarya</taxon>
        <taxon>Ascomycota</taxon>
        <taxon>Saccharomycotina</taxon>
        <taxon>Pichiomycetes</taxon>
        <taxon>Metschnikowiaceae</taxon>
        <taxon>Candidozyma</taxon>
    </lineage>
</organism>
<reference evidence="2" key="1">
    <citation type="journal article" date="2015" name="BMC Genomics">
        <title>Draft genome of a commonly misdiagnosed multidrug resistant pathogen Candida auris.</title>
        <authorList>
            <person name="Chatterjee S."/>
            <person name="Alampalli S.V."/>
            <person name="Nageshan R.K."/>
            <person name="Chettiar S.T."/>
            <person name="Joshi S."/>
            <person name="Tatu U.S."/>
        </authorList>
    </citation>
    <scope>NUCLEOTIDE SEQUENCE [LARGE SCALE GENOMIC DNA]</scope>
    <source>
        <strain evidence="2">6684</strain>
    </source>
</reference>
<dbReference type="AlphaFoldDB" id="A0A0L0P1P3"/>
<dbReference type="VEuPathDB" id="FungiDB:QG37_02720"/>
<sequence>MDIVEVVVAYRELALVQDVDGENQWVHRRWCPSWYTEKVGEFIFYFFFFFFISIP</sequence>
<name>A0A0L0P1P3_CANAR</name>
<dbReference type="Proteomes" id="UP000037122">
    <property type="component" value="Unassembled WGS sequence"/>
</dbReference>